<comment type="subcellular location">
    <subcellularLocation>
        <location evidence="1">Membrane</location>
        <topology evidence="1">Multi-pass membrane protein</topology>
    </subcellularLocation>
</comment>
<feature type="transmembrane region" description="Helical" evidence="7">
    <location>
        <begin position="245"/>
        <end position="267"/>
    </location>
</feature>
<dbReference type="GO" id="GO:0022857">
    <property type="term" value="F:transmembrane transporter activity"/>
    <property type="evidence" value="ECO:0000318"/>
    <property type="project" value="GO_Central"/>
</dbReference>
<protein>
    <submittedName>
        <fullName evidence="8">Putative proton-dependent oligopeptide transporter family</fullName>
    </submittedName>
</protein>
<proteinExistence type="inferred from homology"/>
<keyword evidence="9" id="KW-1185">Reference proteome</keyword>
<dbReference type="Pfam" id="PF00854">
    <property type="entry name" value="PTR2"/>
    <property type="match status" value="2"/>
</dbReference>
<dbReference type="GO" id="GO:0055085">
    <property type="term" value="P:transmembrane transport"/>
    <property type="evidence" value="ECO:0000318"/>
    <property type="project" value="GO_Central"/>
</dbReference>
<evidence type="ECO:0000256" key="3">
    <source>
        <dbReference type="ARBA" id="ARBA00022692"/>
    </source>
</evidence>
<evidence type="ECO:0000256" key="5">
    <source>
        <dbReference type="ARBA" id="ARBA00023136"/>
    </source>
</evidence>
<feature type="transmembrane region" description="Helical" evidence="7">
    <location>
        <begin position="36"/>
        <end position="53"/>
    </location>
</feature>
<comment type="similarity">
    <text evidence="6">Belongs to the major facilitator superfamily. Phosphate:H(+) symporter (TC 2.A.1.9) family.</text>
</comment>
<gene>
    <name evidence="8" type="ORF">HannXRQ_Chr17g0533091</name>
</gene>
<feature type="transmembrane region" description="Helical" evidence="7">
    <location>
        <begin position="212"/>
        <end position="233"/>
    </location>
</feature>
<evidence type="ECO:0000256" key="1">
    <source>
        <dbReference type="ARBA" id="ARBA00004141"/>
    </source>
</evidence>
<dbReference type="AlphaFoldDB" id="A0A251RLZ2"/>
<evidence type="ECO:0000256" key="4">
    <source>
        <dbReference type="ARBA" id="ARBA00022989"/>
    </source>
</evidence>
<evidence type="ECO:0000256" key="2">
    <source>
        <dbReference type="ARBA" id="ARBA00005982"/>
    </source>
</evidence>
<dbReference type="EMBL" id="CM007906">
    <property type="protein sequence ID" value="OTF84804.1"/>
    <property type="molecule type" value="Genomic_DNA"/>
</dbReference>
<comment type="similarity">
    <text evidence="2">Belongs to the major facilitator superfamily. Proton-dependent oligopeptide transporter (POT/PTR) (TC 2.A.17) family.</text>
</comment>
<dbReference type="PANTHER" id="PTHR11654">
    <property type="entry name" value="OLIGOPEPTIDE TRANSPORTER-RELATED"/>
    <property type="match status" value="1"/>
</dbReference>
<dbReference type="InterPro" id="IPR000109">
    <property type="entry name" value="POT_fam"/>
</dbReference>
<dbReference type="Proteomes" id="UP000215914">
    <property type="component" value="Chromosome 17"/>
</dbReference>
<dbReference type="Gene3D" id="1.20.1250.20">
    <property type="entry name" value="MFS general substrate transporter like domains"/>
    <property type="match status" value="2"/>
</dbReference>
<evidence type="ECO:0000313" key="8">
    <source>
        <dbReference type="EMBL" id="OTF84804.1"/>
    </source>
</evidence>
<dbReference type="InParanoid" id="A0A251RLZ2"/>
<reference evidence="9" key="1">
    <citation type="journal article" date="2017" name="Nature">
        <title>The sunflower genome provides insights into oil metabolism, flowering and Asterid evolution.</title>
        <authorList>
            <person name="Badouin H."/>
            <person name="Gouzy J."/>
            <person name="Grassa C.J."/>
            <person name="Murat F."/>
            <person name="Staton S.E."/>
            <person name="Cottret L."/>
            <person name="Lelandais-Briere C."/>
            <person name="Owens G.L."/>
            <person name="Carrere S."/>
            <person name="Mayjonade B."/>
            <person name="Legrand L."/>
            <person name="Gill N."/>
            <person name="Kane N.C."/>
            <person name="Bowers J.E."/>
            <person name="Hubner S."/>
            <person name="Bellec A."/>
            <person name="Berard A."/>
            <person name="Berges H."/>
            <person name="Blanchet N."/>
            <person name="Boniface M.C."/>
            <person name="Brunel D."/>
            <person name="Catrice O."/>
            <person name="Chaidir N."/>
            <person name="Claudel C."/>
            <person name="Donnadieu C."/>
            <person name="Faraut T."/>
            <person name="Fievet G."/>
            <person name="Helmstetter N."/>
            <person name="King M."/>
            <person name="Knapp S.J."/>
            <person name="Lai Z."/>
            <person name="Le Paslier M.C."/>
            <person name="Lippi Y."/>
            <person name="Lorenzon L."/>
            <person name="Mandel J.R."/>
            <person name="Marage G."/>
            <person name="Marchand G."/>
            <person name="Marquand E."/>
            <person name="Bret-Mestries E."/>
            <person name="Morien E."/>
            <person name="Nambeesan S."/>
            <person name="Nguyen T."/>
            <person name="Pegot-Espagnet P."/>
            <person name="Pouilly N."/>
            <person name="Raftis F."/>
            <person name="Sallet E."/>
            <person name="Schiex T."/>
            <person name="Thomas J."/>
            <person name="Vandecasteele C."/>
            <person name="Vares D."/>
            <person name="Vear F."/>
            <person name="Vautrin S."/>
            <person name="Crespi M."/>
            <person name="Mangin B."/>
            <person name="Burke J.M."/>
            <person name="Salse J."/>
            <person name="Munos S."/>
            <person name="Vincourt P."/>
            <person name="Rieseberg L.H."/>
            <person name="Langlade N.B."/>
        </authorList>
    </citation>
    <scope>NUCLEOTIDE SEQUENCE [LARGE SCALE GENOMIC DNA]</scope>
    <source>
        <strain evidence="9">cv. SF193</strain>
    </source>
</reference>
<name>A0A251RLZ2_HELAN</name>
<dbReference type="InterPro" id="IPR036259">
    <property type="entry name" value="MFS_trans_sf"/>
</dbReference>
<keyword evidence="5 7" id="KW-0472">Membrane</keyword>
<accession>A0A251RLZ2</accession>
<keyword evidence="3 7" id="KW-0812">Transmembrane</keyword>
<feature type="transmembrane region" description="Helical" evidence="7">
    <location>
        <begin position="287"/>
        <end position="310"/>
    </location>
</feature>
<feature type="transmembrane region" description="Helical" evidence="7">
    <location>
        <begin position="169"/>
        <end position="192"/>
    </location>
</feature>
<organism evidence="8 9">
    <name type="scientific">Helianthus annuus</name>
    <name type="common">Common sunflower</name>
    <dbReference type="NCBI Taxonomy" id="4232"/>
    <lineage>
        <taxon>Eukaryota</taxon>
        <taxon>Viridiplantae</taxon>
        <taxon>Streptophyta</taxon>
        <taxon>Embryophyta</taxon>
        <taxon>Tracheophyta</taxon>
        <taxon>Spermatophyta</taxon>
        <taxon>Magnoliopsida</taxon>
        <taxon>eudicotyledons</taxon>
        <taxon>Gunneridae</taxon>
        <taxon>Pentapetalae</taxon>
        <taxon>asterids</taxon>
        <taxon>campanulids</taxon>
        <taxon>Asterales</taxon>
        <taxon>Asteraceae</taxon>
        <taxon>Asteroideae</taxon>
        <taxon>Heliantheae alliance</taxon>
        <taxon>Heliantheae</taxon>
        <taxon>Helianthus</taxon>
    </lineage>
</organism>
<dbReference type="GO" id="GO:0005886">
    <property type="term" value="C:plasma membrane"/>
    <property type="evidence" value="ECO:0000318"/>
    <property type="project" value="GO_Central"/>
</dbReference>
<evidence type="ECO:0000256" key="7">
    <source>
        <dbReference type="SAM" id="Phobius"/>
    </source>
</evidence>
<sequence>MLLTITIWIPFYDRVMVSFLAKFTHEPRGLNLKTRMGVGIILSIITMVVSAIVETIRHDLANSNTTVVMSEMWLSCHDGYYFLYPSSSSIFFLSKFQTHRSTMIPPVRCEHSIYWLELVWCPHSQKGGITKNPNSDNTYLVIGHSNIHKHGTKFFDTSSRENEPKITSWLEIPAVSFILFELLTITIWIQFYDCILVKFLAKFTNEPHGLNLKIRMRIGLILSVITMVVSAIVETIRHDLANQNTLVDMSAMWLVPQYVLLGLSVAFSDTGQIEFYYSELPKSMASFSMAVLKVSVAGGSLVASLLTNILDSVTGQ</sequence>
<evidence type="ECO:0000313" key="9">
    <source>
        <dbReference type="Proteomes" id="UP000215914"/>
    </source>
</evidence>
<evidence type="ECO:0000256" key="6">
    <source>
        <dbReference type="ARBA" id="ARBA00044504"/>
    </source>
</evidence>
<keyword evidence="4 7" id="KW-1133">Transmembrane helix</keyword>